<evidence type="ECO:0000256" key="1">
    <source>
        <dbReference type="ARBA" id="ARBA00004571"/>
    </source>
</evidence>
<evidence type="ECO:0000256" key="9">
    <source>
        <dbReference type="RuleBase" id="RU003357"/>
    </source>
</evidence>
<keyword evidence="3 8" id="KW-1134">Transmembrane beta strand</keyword>
<dbReference type="AlphaFoldDB" id="A4C9Q8"/>
<dbReference type="STRING" id="87626.PTD2_19912"/>
<keyword evidence="2 8" id="KW-0813">Transport</keyword>
<dbReference type="PANTHER" id="PTHR30069">
    <property type="entry name" value="TONB-DEPENDENT OUTER MEMBRANE RECEPTOR"/>
    <property type="match status" value="1"/>
</dbReference>
<dbReference type="InterPro" id="IPR008969">
    <property type="entry name" value="CarboxyPept-like_regulatory"/>
</dbReference>
<dbReference type="eggNOG" id="COG4206">
    <property type="taxonomic scope" value="Bacteria"/>
</dbReference>
<feature type="signal peptide" evidence="10">
    <location>
        <begin position="1"/>
        <end position="21"/>
    </location>
</feature>
<protein>
    <recommendedName>
        <fullName evidence="15">TonB-dependent receptor</fullName>
    </recommendedName>
</protein>
<dbReference type="GO" id="GO:0009279">
    <property type="term" value="C:cell outer membrane"/>
    <property type="evidence" value="ECO:0007669"/>
    <property type="project" value="UniProtKB-SubCell"/>
</dbReference>
<evidence type="ECO:0008006" key="15">
    <source>
        <dbReference type="Google" id="ProtNLM"/>
    </source>
</evidence>
<comment type="subcellular location">
    <subcellularLocation>
        <location evidence="1 8">Cell outer membrane</location>
        <topology evidence="1 8">Multi-pass membrane protein</topology>
    </subcellularLocation>
</comment>
<dbReference type="Pfam" id="PF07715">
    <property type="entry name" value="Plug"/>
    <property type="match status" value="1"/>
</dbReference>
<evidence type="ECO:0000259" key="11">
    <source>
        <dbReference type="Pfam" id="PF00593"/>
    </source>
</evidence>
<comment type="similarity">
    <text evidence="8 9">Belongs to the TonB-dependent receptor family.</text>
</comment>
<dbReference type="InterPro" id="IPR000531">
    <property type="entry name" value="Beta-barrel_TonB"/>
</dbReference>
<evidence type="ECO:0000313" key="13">
    <source>
        <dbReference type="EMBL" id="EAR28116.1"/>
    </source>
</evidence>
<dbReference type="Gene3D" id="2.40.170.20">
    <property type="entry name" value="TonB-dependent receptor, beta-barrel domain"/>
    <property type="match status" value="1"/>
</dbReference>
<gene>
    <name evidence="13" type="ORF">PTD2_19912</name>
</gene>
<keyword evidence="14" id="KW-1185">Reference proteome</keyword>
<feature type="domain" description="TonB-dependent receptor plug" evidence="12">
    <location>
        <begin position="112"/>
        <end position="217"/>
    </location>
</feature>
<sequence length="792" mass="87245">MKYSILYSTVIAALSLSTAQAATITGKVVDKNNHPINAASIHIHGKDKAVYSNENGEFTIVIDNDGQLHISKDDYIDERVTVTATQTAVDVTLAKSSIETVTVFASGLHKTNMDMASPVTVLAGDELKNNAQATLGETLKGLPGVNATYFGPVSSSPIIRGLDGPRVKVLQNGLDSSDASRIGADHATTNESLTAQQIEVLRGPATLLYGSGAIGGVVNVVDQRIPTDQLNQLEGAVEIKYDSVSNGKTAAFNLAGGDQGFNLNINGLKRQSDDYKIPEMHLDDHDEHADDADHTHETTKKIDNTFIDSTVIDIGASYVSEHLTLGLSYGNVNTEYGIPGHDHEHDHEHEDGHEHQVAIAETVDEHSVYALLEQDRWQALAVWTPHNNIVEKVEARIGYTQYQHAEIEDGQIGTTFKNDSQEARFSVEHTLGQWHGVVGYHYYFSDYQALGEEAFTPSTETRQHGLFLLEERNFDGITLELGARVEKYELDSSDIDTGHSHHDVDHHEASSYLESFNNISLSTGLVWNIGSGYSTSINVTHSERAPSAAELLSNGLHISTGTYDLGLGYVIEDGEVHFEPENIKQETANNLDISFRKYSDNLGFTVNFYYNRVNNFYFQQATDYVFDQHDHELIHVAMADEDSAPVYQFTSQDATLYGVEFDLHYSLTDELSVKLFGDNSRITLEDDNYLPRVPANKLGGTINWQIADFDISATATHYFAQNKIAFNETSTAGYTLLDAAVSYQFNLASVDSSVYLKANNLTNELAFVHSSFIKEIAPLPGRNIAIGIRAFF</sequence>
<dbReference type="InterPro" id="IPR012910">
    <property type="entry name" value="Plug_dom"/>
</dbReference>
<dbReference type="GO" id="GO:0015344">
    <property type="term" value="F:siderophore uptake transmembrane transporter activity"/>
    <property type="evidence" value="ECO:0007669"/>
    <property type="project" value="TreeGrafter"/>
</dbReference>
<feature type="chain" id="PRO_5002667279" description="TonB-dependent receptor" evidence="10">
    <location>
        <begin position="22"/>
        <end position="792"/>
    </location>
</feature>
<dbReference type="SUPFAM" id="SSF56935">
    <property type="entry name" value="Porins"/>
    <property type="match status" value="1"/>
</dbReference>
<accession>A4C9Q8</accession>
<dbReference type="Pfam" id="PF00593">
    <property type="entry name" value="TonB_dep_Rec_b-barrel"/>
    <property type="match status" value="1"/>
</dbReference>
<organism evidence="13 14">
    <name type="scientific">Pseudoalteromonas tunicata D2</name>
    <dbReference type="NCBI Taxonomy" id="87626"/>
    <lineage>
        <taxon>Bacteria</taxon>
        <taxon>Pseudomonadati</taxon>
        <taxon>Pseudomonadota</taxon>
        <taxon>Gammaproteobacteria</taxon>
        <taxon>Alteromonadales</taxon>
        <taxon>Pseudoalteromonadaceae</taxon>
        <taxon>Pseudoalteromonas</taxon>
    </lineage>
</organism>
<evidence type="ECO:0000259" key="12">
    <source>
        <dbReference type="Pfam" id="PF07715"/>
    </source>
</evidence>
<keyword evidence="7 8" id="KW-0998">Cell outer membrane</keyword>
<dbReference type="Gene3D" id="2.60.40.1120">
    <property type="entry name" value="Carboxypeptidase-like, regulatory domain"/>
    <property type="match status" value="1"/>
</dbReference>
<dbReference type="PANTHER" id="PTHR30069:SF40">
    <property type="entry name" value="TONB-DEPENDENT RECEPTOR NMB0964-RELATED"/>
    <property type="match status" value="1"/>
</dbReference>
<dbReference type="HOGENOM" id="CLU_008287_10_1_6"/>
<dbReference type="Proteomes" id="UP000006201">
    <property type="component" value="Unassembled WGS sequence"/>
</dbReference>
<keyword evidence="6 8" id="KW-0472">Membrane</keyword>
<dbReference type="InterPro" id="IPR039426">
    <property type="entry name" value="TonB-dep_rcpt-like"/>
</dbReference>
<reference evidence="13 14" key="1">
    <citation type="submission" date="2006-02" db="EMBL/GenBank/DDBJ databases">
        <authorList>
            <person name="Moran M.A."/>
            <person name="Kjelleberg S."/>
            <person name="Egan S."/>
            <person name="Saunders N."/>
            <person name="Thomas T."/>
            <person name="Ferriera S."/>
            <person name="Johnson J."/>
            <person name="Kravitz S."/>
            <person name="Halpern A."/>
            <person name="Remington K."/>
            <person name="Beeson K."/>
            <person name="Tran B."/>
            <person name="Rogers Y.-H."/>
            <person name="Friedman R."/>
            <person name="Venter J.C."/>
        </authorList>
    </citation>
    <scope>NUCLEOTIDE SEQUENCE [LARGE SCALE GENOMIC DNA]</scope>
    <source>
        <strain evidence="13 14">D2</strain>
    </source>
</reference>
<evidence type="ECO:0000256" key="10">
    <source>
        <dbReference type="SAM" id="SignalP"/>
    </source>
</evidence>
<dbReference type="InterPro" id="IPR037066">
    <property type="entry name" value="Plug_dom_sf"/>
</dbReference>
<dbReference type="Gene3D" id="2.170.130.10">
    <property type="entry name" value="TonB-dependent receptor, plug domain"/>
    <property type="match status" value="1"/>
</dbReference>
<evidence type="ECO:0000256" key="8">
    <source>
        <dbReference type="PROSITE-ProRule" id="PRU01360"/>
    </source>
</evidence>
<dbReference type="SUPFAM" id="SSF49464">
    <property type="entry name" value="Carboxypeptidase regulatory domain-like"/>
    <property type="match status" value="1"/>
</dbReference>
<dbReference type="PROSITE" id="PS52016">
    <property type="entry name" value="TONB_DEPENDENT_REC_3"/>
    <property type="match status" value="1"/>
</dbReference>
<dbReference type="RefSeq" id="WP_009839948.1">
    <property type="nucleotide sequence ID" value="NZ_CH959301.1"/>
</dbReference>
<proteinExistence type="inferred from homology"/>
<comment type="caution">
    <text evidence="13">The sequence shown here is derived from an EMBL/GenBank/DDBJ whole genome shotgun (WGS) entry which is preliminary data.</text>
</comment>
<evidence type="ECO:0000256" key="2">
    <source>
        <dbReference type="ARBA" id="ARBA00022448"/>
    </source>
</evidence>
<evidence type="ECO:0000256" key="6">
    <source>
        <dbReference type="ARBA" id="ARBA00023136"/>
    </source>
</evidence>
<keyword evidence="10" id="KW-0732">Signal</keyword>
<dbReference type="Pfam" id="PF13715">
    <property type="entry name" value="CarbopepD_reg_2"/>
    <property type="match status" value="1"/>
</dbReference>
<keyword evidence="5 9" id="KW-0798">TonB box</keyword>
<dbReference type="GO" id="GO:0044718">
    <property type="term" value="P:siderophore transmembrane transport"/>
    <property type="evidence" value="ECO:0007669"/>
    <property type="project" value="TreeGrafter"/>
</dbReference>
<evidence type="ECO:0000256" key="4">
    <source>
        <dbReference type="ARBA" id="ARBA00022692"/>
    </source>
</evidence>
<evidence type="ECO:0000256" key="3">
    <source>
        <dbReference type="ARBA" id="ARBA00022452"/>
    </source>
</evidence>
<evidence type="ECO:0000256" key="7">
    <source>
        <dbReference type="ARBA" id="ARBA00023237"/>
    </source>
</evidence>
<dbReference type="EMBL" id="AAOH01000004">
    <property type="protein sequence ID" value="EAR28116.1"/>
    <property type="molecule type" value="Genomic_DNA"/>
</dbReference>
<keyword evidence="4 8" id="KW-0812">Transmembrane</keyword>
<dbReference type="InterPro" id="IPR036942">
    <property type="entry name" value="Beta-barrel_TonB_sf"/>
</dbReference>
<evidence type="ECO:0000256" key="5">
    <source>
        <dbReference type="ARBA" id="ARBA00023077"/>
    </source>
</evidence>
<name>A4C9Q8_9GAMM</name>
<evidence type="ECO:0000313" key="14">
    <source>
        <dbReference type="Proteomes" id="UP000006201"/>
    </source>
</evidence>
<feature type="domain" description="TonB-dependent receptor-like beta-barrel" evidence="11">
    <location>
        <begin position="315"/>
        <end position="761"/>
    </location>
</feature>